<keyword evidence="2 4" id="KW-0378">Hydrolase</keyword>
<evidence type="ECO:0000313" key="7">
    <source>
        <dbReference type="Proteomes" id="UP001500301"/>
    </source>
</evidence>
<protein>
    <submittedName>
        <fullName evidence="6">S8/S53 family peptidase</fullName>
    </submittedName>
</protein>
<evidence type="ECO:0000313" key="6">
    <source>
        <dbReference type="EMBL" id="GAA3534715.1"/>
    </source>
</evidence>
<evidence type="ECO:0000259" key="5">
    <source>
        <dbReference type="Pfam" id="PF00082"/>
    </source>
</evidence>
<feature type="active site" description="Charge relay system" evidence="4">
    <location>
        <position position="413"/>
    </location>
</feature>
<dbReference type="InterPro" id="IPR023828">
    <property type="entry name" value="Peptidase_S8_Ser-AS"/>
</dbReference>
<dbReference type="RefSeq" id="WP_218235648.1">
    <property type="nucleotide sequence ID" value="NZ_BAABBB010000012.1"/>
</dbReference>
<dbReference type="InterPro" id="IPR000209">
    <property type="entry name" value="Peptidase_S8/S53_dom"/>
</dbReference>
<dbReference type="Pfam" id="PF00082">
    <property type="entry name" value="Peptidase_S8"/>
    <property type="match status" value="1"/>
</dbReference>
<sequence length="463" mass="50320">MSDPIRPSLPIDLLRSLLEKLRLTRPRPPRDVGADRLRAQVRVIRDAMKESGVSGAPVEGSQPPRDDADIHYLYRPGHALVRRHDLGRLEEYFGTDENRERFRGDLESRETRIPGLMLAALPSRVDGQDDVLATLAELERSHVVEPGAITPDHVVYVTPRGFMCPATEPETPHRHTKPWPPALPSSRELADRDRVRVAVVDTGLWTEAVGSAMSPWLEVGDVVADPSDVETVDPTAIHPYAGHGTFVAGVISCLAPDTRVEVEGVLVHGGAVYESEIIQQLQEAIDDDDHPQVISISAGTHTRGDFALLGFELLGESNKLAEREDVLIVAAAGNDSSDKPFWPAAFPWVVSVGSVDPDACVSDFSNVGPWVDVYARGRDLVNAFPKGSYTCHEPPNVGEVRTFDGLARWSGTSFSTPVVTGLIAARMRETGQSAREAWRDVLATAAPHTDPRGGAIKVVGPLT</sequence>
<dbReference type="PANTHER" id="PTHR43806:SF11">
    <property type="entry name" value="CEREVISIN-RELATED"/>
    <property type="match status" value="1"/>
</dbReference>
<feature type="active site" description="Charge relay system" evidence="4">
    <location>
        <position position="243"/>
    </location>
</feature>
<feature type="active site" description="Charge relay system" evidence="4">
    <location>
        <position position="201"/>
    </location>
</feature>
<keyword evidence="7" id="KW-1185">Reference proteome</keyword>
<dbReference type="PANTHER" id="PTHR43806">
    <property type="entry name" value="PEPTIDASE S8"/>
    <property type="match status" value="1"/>
</dbReference>
<evidence type="ECO:0000256" key="4">
    <source>
        <dbReference type="PROSITE-ProRule" id="PRU01240"/>
    </source>
</evidence>
<gene>
    <name evidence="6" type="ORF">GCM10022263_23420</name>
</gene>
<comment type="similarity">
    <text evidence="4">Belongs to the peptidase S8 family.</text>
</comment>
<dbReference type="PROSITE" id="PS51892">
    <property type="entry name" value="SUBTILASE"/>
    <property type="match status" value="1"/>
</dbReference>
<feature type="domain" description="Peptidase S8/S53" evidence="5">
    <location>
        <begin position="194"/>
        <end position="447"/>
    </location>
</feature>
<dbReference type="EMBL" id="BAABBB010000012">
    <property type="protein sequence ID" value="GAA3534715.1"/>
    <property type="molecule type" value="Genomic_DNA"/>
</dbReference>
<keyword evidence="3 4" id="KW-0720">Serine protease</keyword>
<dbReference type="PROSITE" id="PS00138">
    <property type="entry name" value="SUBTILASE_SER"/>
    <property type="match status" value="1"/>
</dbReference>
<dbReference type="InterPro" id="IPR050131">
    <property type="entry name" value="Peptidase_S8_subtilisin-like"/>
</dbReference>
<evidence type="ECO:0000256" key="2">
    <source>
        <dbReference type="ARBA" id="ARBA00022801"/>
    </source>
</evidence>
<evidence type="ECO:0000256" key="3">
    <source>
        <dbReference type="ARBA" id="ARBA00022825"/>
    </source>
</evidence>
<keyword evidence="1 4" id="KW-0645">Protease</keyword>
<comment type="caution">
    <text evidence="6">The sequence shown here is derived from an EMBL/GenBank/DDBJ whole genome shotgun (WGS) entry which is preliminary data.</text>
</comment>
<organism evidence="6 7">
    <name type="scientific">Nocardioides daeguensis</name>
    <dbReference type="NCBI Taxonomy" id="908359"/>
    <lineage>
        <taxon>Bacteria</taxon>
        <taxon>Bacillati</taxon>
        <taxon>Actinomycetota</taxon>
        <taxon>Actinomycetes</taxon>
        <taxon>Propionibacteriales</taxon>
        <taxon>Nocardioidaceae</taxon>
        <taxon>Nocardioides</taxon>
    </lineage>
</organism>
<name>A0ABP6VGN4_9ACTN</name>
<reference evidence="7" key="1">
    <citation type="journal article" date="2019" name="Int. J. Syst. Evol. Microbiol.">
        <title>The Global Catalogue of Microorganisms (GCM) 10K type strain sequencing project: providing services to taxonomists for standard genome sequencing and annotation.</title>
        <authorList>
            <consortium name="The Broad Institute Genomics Platform"/>
            <consortium name="The Broad Institute Genome Sequencing Center for Infectious Disease"/>
            <person name="Wu L."/>
            <person name="Ma J."/>
        </authorList>
    </citation>
    <scope>NUCLEOTIDE SEQUENCE [LARGE SCALE GENOMIC DNA]</scope>
    <source>
        <strain evidence="7">JCM 17460</strain>
    </source>
</reference>
<evidence type="ECO:0000256" key="1">
    <source>
        <dbReference type="ARBA" id="ARBA00022670"/>
    </source>
</evidence>
<dbReference type="Proteomes" id="UP001500301">
    <property type="component" value="Unassembled WGS sequence"/>
</dbReference>
<proteinExistence type="inferred from homology"/>
<accession>A0ABP6VGN4</accession>
<dbReference type="CDD" id="cd00306">
    <property type="entry name" value="Peptidases_S8_S53"/>
    <property type="match status" value="1"/>
</dbReference>